<dbReference type="InterPro" id="IPR036388">
    <property type="entry name" value="WH-like_DNA-bd_sf"/>
</dbReference>
<proteinExistence type="predicted"/>
<keyword evidence="3 7" id="KW-0238">DNA-binding</keyword>
<dbReference type="InterPro" id="IPR011006">
    <property type="entry name" value="CheY-like_superfamily"/>
</dbReference>
<dbReference type="CDD" id="cd00383">
    <property type="entry name" value="trans_reg_C"/>
    <property type="match status" value="1"/>
</dbReference>
<evidence type="ECO:0000256" key="6">
    <source>
        <dbReference type="PROSITE-ProRule" id="PRU00169"/>
    </source>
</evidence>
<organism evidence="10 11">
    <name type="scientific">Actinomycetospora atypica</name>
    <dbReference type="NCBI Taxonomy" id="1290095"/>
    <lineage>
        <taxon>Bacteria</taxon>
        <taxon>Bacillati</taxon>
        <taxon>Actinomycetota</taxon>
        <taxon>Actinomycetes</taxon>
        <taxon>Pseudonocardiales</taxon>
        <taxon>Pseudonocardiaceae</taxon>
        <taxon>Actinomycetospora</taxon>
    </lineage>
</organism>
<dbReference type="PROSITE" id="PS51755">
    <property type="entry name" value="OMPR_PHOB"/>
    <property type="match status" value="1"/>
</dbReference>
<dbReference type="Pfam" id="PF00486">
    <property type="entry name" value="Trans_reg_C"/>
    <property type="match status" value="1"/>
</dbReference>
<dbReference type="EMBL" id="JBHSIV010000006">
    <property type="protein sequence ID" value="MFC5062062.1"/>
    <property type="molecule type" value="Genomic_DNA"/>
</dbReference>
<evidence type="ECO:0000256" key="1">
    <source>
        <dbReference type="ARBA" id="ARBA00022553"/>
    </source>
</evidence>
<dbReference type="Gene3D" id="1.10.10.10">
    <property type="entry name" value="Winged helix-like DNA-binding domain superfamily/Winged helix DNA-binding domain"/>
    <property type="match status" value="1"/>
</dbReference>
<evidence type="ECO:0000259" key="9">
    <source>
        <dbReference type="PROSITE" id="PS51755"/>
    </source>
</evidence>
<keyword evidence="2" id="KW-0805">Transcription regulation</keyword>
<evidence type="ECO:0000256" key="5">
    <source>
        <dbReference type="ARBA" id="ARBA00041201"/>
    </source>
</evidence>
<keyword evidence="11" id="KW-1185">Reference proteome</keyword>
<evidence type="ECO:0000256" key="3">
    <source>
        <dbReference type="ARBA" id="ARBA00023125"/>
    </source>
</evidence>
<evidence type="ECO:0000256" key="7">
    <source>
        <dbReference type="PROSITE-ProRule" id="PRU01091"/>
    </source>
</evidence>
<evidence type="ECO:0000256" key="2">
    <source>
        <dbReference type="ARBA" id="ARBA00023015"/>
    </source>
</evidence>
<evidence type="ECO:0000313" key="11">
    <source>
        <dbReference type="Proteomes" id="UP001595947"/>
    </source>
</evidence>
<dbReference type="SMART" id="SM00862">
    <property type="entry name" value="Trans_reg_C"/>
    <property type="match status" value="1"/>
</dbReference>
<feature type="domain" description="OmpR/PhoB-type" evidence="9">
    <location>
        <begin position="126"/>
        <end position="226"/>
    </location>
</feature>
<dbReference type="RefSeq" id="WP_378035414.1">
    <property type="nucleotide sequence ID" value="NZ_JBHSIV010000006.1"/>
</dbReference>
<dbReference type="InterPro" id="IPR039420">
    <property type="entry name" value="WalR-like"/>
</dbReference>
<feature type="domain" description="Response regulatory" evidence="8">
    <location>
        <begin position="2"/>
        <end position="117"/>
    </location>
</feature>
<keyword evidence="1 6" id="KW-0597">Phosphoprotein</keyword>
<evidence type="ECO:0000256" key="4">
    <source>
        <dbReference type="ARBA" id="ARBA00023163"/>
    </source>
</evidence>
<dbReference type="InterPro" id="IPR001867">
    <property type="entry name" value="OmpR/PhoB-type_DNA-bd"/>
</dbReference>
<dbReference type="InterPro" id="IPR001789">
    <property type="entry name" value="Sig_transdc_resp-reg_receiver"/>
</dbReference>
<dbReference type="PANTHER" id="PTHR48111">
    <property type="entry name" value="REGULATOR OF RPOS"/>
    <property type="match status" value="1"/>
</dbReference>
<dbReference type="SUPFAM" id="SSF52172">
    <property type="entry name" value="CheY-like"/>
    <property type="match status" value="1"/>
</dbReference>
<feature type="modified residue" description="4-aspartylphosphate" evidence="6">
    <location>
        <position position="53"/>
    </location>
</feature>
<dbReference type="Gene3D" id="3.40.50.2300">
    <property type="match status" value="1"/>
</dbReference>
<dbReference type="PROSITE" id="PS50110">
    <property type="entry name" value="RESPONSE_REGULATORY"/>
    <property type="match status" value="1"/>
</dbReference>
<sequence length="229" mass="24377">MKVLLVEDTEAVREALAKVLRAQGWRVATAGTGVAAVERVADTADPPDLVLLDLGLPDLDGIEVCRRIRGLSSVPIIAVTARGHDSARVMGLRSGADDYVVKPFSIDELLARIEAVMRRSAGHALASAVTVGPMQIDLAAREVRIDGAEVVLRRKEFDLLAALARREGRVVTREELLDDVWGLAPDDAGADAGRRTLEVHVAALRSRLGAPGLVVTVRGVGYRLAAQSA</sequence>
<dbReference type="Pfam" id="PF00072">
    <property type="entry name" value="Response_reg"/>
    <property type="match status" value="1"/>
</dbReference>
<evidence type="ECO:0000259" key="8">
    <source>
        <dbReference type="PROSITE" id="PS50110"/>
    </source>
</evidence>
<dbReference type="Gene3D" id="6.10.250.690">
    <property type="match status" value="1"/>
</dbReference>
<dbReference type="Proteomes" id="UP001595947">
    <property type="component" value="Unassembled WGS sequence"/>
</dbReference>
<reference evidence="11" key="1">
    <citation type="journal article" date="2019" name="Int. J. Syst. Evol. Microbiol.">
        <title>The Global Catalogue of Microorganisms (GCM) 10K type strain sequencing project: providing services to taxonomists for standard genome sequencing and annotation.</title>
        <authorList>
            <consortium name="The Broad Institute Genomics Platform"/>
            <consortium name="The Broad Institute Genome Sequencing Center for Infectious Disease"/>
            <person name="Wu L."/>
            <person name="Ma J."/>
        </authorList>
    </citation>
    <scope>NUCLEOTIDE SEQUENCE [LARGE SCALE GENOMIC DNA]</scope>
    <source>
        <strain evidence="11">CGMCC 4.7093</strain>
    </source>
</reference>
<keyword evidence="4" id="KW-0804">Transcription</keyword>
<evidence type="ECO:0000313" key="10">
    <source>
        <dbReference type="EMBL" id="MFC5062062.1"/>
    </source>
</evidence>
<comment type="caution">
    <text evidence="10">The sequence shown here is derived from an EMBL/GenBank/DDBJ whole genome shotgun (WGS) entry which is preliminary data.</text>
</comment>
<protein>
    <recommendedName>
        <fullName evidence="5">Sensory transduction protein RegX3</fullName>
    </recommendedName>
</protein>
<accession>A0ABV9YK17</accession>
<feature type="DNA-binding region" description="OmpR/PhoB-type" evidence="7">
    <location>
        <begin position="126"/>
        <end position="226"/>
    </location>
</feature>
<name>A0ABV9YK17_9PSEU</name>
<gene>
    <name evidence="10" type="ORF">ACFPBZ_07590</name>
</gene>
<dbReference type="PANTHER" id="PTHR48111:SF72">
    <property type="entry name" value="SENSORY TRANSDUCTION PROTEIN REGX3"/>
    <property type="match status" value="1"/>
</dbReference>
<dbReference type="SMART" id="SM00448">
    <property type="entry name" value="REC"/>
    <property type="match status" value="1"/>
</dbReference>